<evidence type="ECO:0000256" key="1">
    <source>
        <dbReference type="SAM" id="MobiDB-lite"/>
    </source>
</evidence>
<feature type="region of interest" description="Disordered" evidence="1">
    <location>
        <begin position="1"/>
        <end position="62"/>
    </location>
</feature>
<keyword evidence="3" id="KW-1185">Reference proteome</keyword>
<proteinExistence type="predicted"/>
<dbReference type="EMBL" id="BMNZ01000007">
    <property type="protein sequence ID" value="GGN05605.1"/>
    <property type="molecule type" value="Genomic_DNA"/>
</dbReference>
<evidence type="ECO:0000313" key="2">
    <source>
        <dbReference type="EMBL" id="GGN05605.1"/>
    </source>
</evidence>
<evidence type="ECO:0000313" key="3">
    <source>
        <dbReference type="Proteomes" id="UP000623461"/>
    </source>
</evidence>
<dbReference type="Proteomes" id="UP000623461">
    <property type="component" value="Unassembled WGS sequence"/>
</dbReference>
<feature type="compositionally biased region" description="Polar residues" evidence="1">
    <location>
        <begin position="27"/>
        <end position="42"/>
    </location>
</feature>
<organism evidence="2 3">
    <name type="scientific">Terrabacter tumescens</name>
    <dbReference type="NCBI Taxonomy" id="60443"/>
    <lineage>
        <taxon>Bacteria</taxon>
        <taxon>Bacillati</taxon>
        <taxon>Actinomycetota</taxon>
        <taxon>Actinomycetes</taxon>
        <taxon>Micrococcales</taxon>
        <taxon>Intrasporangiaceae</taxon>
        <taxon>Terrabacter</taxon>
    </lineage>
</organism>
<sequence length="62" mass="6451">MVADQTRRDLALRAREVTGPGGHRGNVSDSSVTGSQPHTGSSEKPLPGPVTTQRRTPALATS</sequence>
<accession>A0ABQ2IAX7</accession>
<protein>
    <submittedName>
        <fullName evidence="2">Uncharacterized protein</fullName>
    </submittedName>
</protein>
<comment type="caution">
    <text evidence="2">The sequence shown here is derived from an EMBL/GenBank/DDBJ whole genome shotgun (WGS) entry which is preliminary data.</text>
</comment>
<feature type="compositionally biased region" description="Polar residues" evidence="1">
    <location>
        <begin position="50"/>
        <end position="62"/>
    </location>
</feature>
<gene>
    <name evidence="2" type="ORF">GCM10009721_36420</name>
</gene>
<name>A0ABQ2IAX7_9MICO</name>
<reference evidence="3" key="1">
    <citation type="journal article" date="2019" name="Int. J. Syst. Evol. Microbiol.">
        <title>The Global Catalogue of Microorganisms (GCM) 10K type strain sequencing project: providing services to taxonomists for standard genome sequencing and annotation.</title>
        <authorList>
            <consortium name="The Broad Institute Genomics Platform"/>
            <consortium name="The Broad Institute Genome Sequencing Center for Infectious Disease"/>
            <person name="Wu L."/>
            <person name="Ma J."/>
        </authorList>
    </citation>
    <scope>NUCLEOTIDE SEQUENCE [LARGE SCALE GENOMIC DNA]</scope>
    <source>
        <strain evidence="3">JCM 1365</strain>
    </source>
</reference>
<feature type="compositionally biased region" description="Basic and acidic residues" evidence="1">
    <location>
        <begin position="1"/>
        <end position="16"/>
    </location>
</feature>